<evidence type="ECO:0000313" key="2">
    <source>
        <dbReference type="Proteomes" id="UP000288805"/>
    </source>
</evidence>
<dbReference type="EMBL" id="QGNW01001231">
    <property type="protein sequence ID" value="RVW49173.1"/>
    <property type="molecule type" value="Genomic_DNA"/>
</dbReference>
<gene>
    <name evidence="1" type="ORF">CK203_087497</name>
</gene>
<name>A0A438EN57_VITVI</name>
<protein>
    <submittedName>
        <fullName evidence="1">Uncharacterized protein</fullName>
    </submittedName>
</protein>
<dbReference type="Proteomes" id="UP000288805">
    <property type="component" value="Unassembled WGS sequence"/>
</dbReference>
<organism evidence="1 2">
    <name type="scientific">Vitis vinifera</name>
    <name type="common">Grape</name>
    <dbReference type="NCBI Taxonomy" id="29760"/>
    <lineage>
        <taxon>Eukaryota</taxon>
        <taxon>Viridiplantae</taxon>
        <taxon>Streptophyta</taxon>
        <taxon>Embryophyta</taxon>
        <taxon>Tracheophyta</taxon>
        <taxon>Spermatophyta</taxon>
        <taxon>Magnoliopsida</taxon>
        <taxon>eudicotyledons</taxon>
        <taxon>Gunneridae</taxon>
        <taxon>Pentapetalae</taxon>
        <taxon>rosids</taxon>
        <taxon>Vitales</taxon>
        <taxon>Vitaceae</taxon>
        <taxon>Viteae</taxon>
        <taxon>Vitis</taxon>
    </lineage>
</organism>
<evidence type="ECO:0000313" key="1">
    <source>
        <dbReference type="EMBL" id="RVW49173.1"/>
    </source>
</evidence>
<sequence>MGEPSPLGSPLGMQGSACVEMMTTLHGSTLSPWKPVEGYVPPEGTIAFARDLYHPFYLIKPPQPCRVFSCPILIRLHGLELEVGGYSQPDQRVEGSRPNKSRLRMVHSMTLRTYSDLRGHTFYGYTRAKDEKDEDFRRSYYLYGIEGVIARRLWSESSLSDSKEKKPSKDQEMWAYTLARAISLQDGSTLFYHYGPGHDTDHCVALRHAIQNLIDQVPQPPGGIHHIDFLEDDNIHMLSWNDRLPKPIVLDDGYEVDTGPSVPFILWPKDDDSKRRDIQIVTHNGKVAQPSPLVARPFDGAISHEEICIETTTTPEELIHMMTADRATCIMFSDDDLPPEALDHTHPLYIIVGCSGHKVPFVLLDNGSALNVCPLATAIALGYAFSNFGPSIDSRSI</sequence>
<accession>A0A438EN57</accession>
<comment type="caution">
    <text evidence="1">The sequence shown here is derived from an EMBL/GenBank/DDBJ whole genome shotgun (WGS) entry which is preliminary data.</text>
</comment>
<dbReference type="AlphaFoldDB" id="A0A438EN57"/>
<proteinExistence type="predicted"/>
<reference evidence="1 2" key="1">
    <citation type="journal article" date="2018" name="PLoS Genet.">
        <title>Population sequencing reveals clonal diversity and ancestral inbreeding in the grapevine cultivar Chardonnay.</title>
        <authorList>
            <person name="Roach M.J."/>
            <person name="Johnson D.L."/>
            <person name="Bohlmann J."/>
            <person name="van Vuuren H.J."/>
            <person name="Jones S.J."/>
            <person name="Pretorius I.S."/>
            <person name="Schmidt S.A."/>
            <person name="Borneman A.R."/>
        </authorList>
    </citation>
    <scope>NUCLEOTIDE SEQUENCE [LARGE SCALE GENOMIC DNA]</scope>
    <source>
        <strain evidence="2">cv. Chardonnay</strain>
        <tissue evidence="1">Leaf</tissue>
    </source>
</reference>